<evidence type="ECO:0008006" key="6">
    <source>
        <dbReference type="Google" id="ProtNLM"/>
    </source>
</evidence>
<keyword evidence="2" id="KW-0808">Transferase</keyword>
<keyword evidence="5" id="KW-1185">Reference proteome</keyword>
<comment type="caution">
    <text evidence="4">The sequence shown here is derived from an EMBL/GenBank/DDBJ whole genome shotgun (WGS) entry which is preliminary data.</text>
</comment>
<dbReference type="GO" id="GO:0051999">
    <property type="term" value="P:mannosyl-inositol phosphorylceramide biosynthetic process"/>
    <property type="evidence" value="ECO:0007669"/>
    <property type="project" value="TreeGrafter"/>
</dbReference>
<evidence type="ECO:0000256" key="1">
    <source>
        <dbReference type="ARBA" id="ARBA00009003"/>
    </source>
</evidence>
<dbReference type="EMBL" id="JAGSXJ010000002">
    <property type="protein sequence ID" value="KAH6695183.1"/>
    <property type="molecule type" value="Genomic_DNA"/>
</dbReference>
<name>A0A9P8VJ00_9PEZI</name>
<accession>A0A9P8VJ00</accession>
<gene>
    <name evidence="4" type="ORF">F5X68DRAFT_257895</name>
</gene>
<dbReference type="GO" id="GO:0000030">
    <property type="term" value="F:mannosyltransferase activity"/>
    <property type="evidence" value="ECO:0007669"/>
    <property type="project" value="TreeGrafter"/>
</dbReference>
<dbReference type="PANTHER" id="PTHR32385:SF15">
    <property type="entry name" value="INOSITOL PHOSPHOCERAMIDE MANNOSYLTRANSFERASE 1"/>
    <property type="match status" value="1"/>
</dbReference>
<feature type="transmembrane region" description="Helical" evidence="3">
    <location>
        <begin position="305"/>
        <end position="325"/>
    </location>
</feature>
<evidence type="ECO:0000313" key="5">
    <source>
        <dbReference type="Proteomes" id="UP000770015"/>
    </source>
</evidence>
<evidence type="ECO:0000256" key="3">
    <source>
        <dbReference type="SAM" id="Phobius"/>
    </source>
</evidence>
<evidence type="ECO:0000313" key="4">
    <source>
        <dbReference type="EMBL" id="KAH6695183.1"/>
    </source>
</evidence>
<keyword evidence="3" id="KW-1133">Transmembrane helix</keyword>
<dbReference type="Proteomes" id="UP000770015">
    <property type="component" value="Unassembled WGS sequence"/>
</dbReference>
<keyword evidence="3" id="KW-0472">Membrane</keyword>
<reference evidence="4" key="1">
    <citation type="journal article" date="2021" name="Nat. Commun.">
        <title>Genetic determinants of endophytism in the Arabidopsis root mycobiome.</title>
        <authorList>
            <person name="Mesny F."/>
            <person name="Miyauchi S."/>
            <person name="Thiergart T."/>
            <person name="Pickel B."/>
            <person name="Atanasova L."/>
            <person name="Karlsson M."/>
            <person name="Huettel B."/>
            <person name="Barry K.W."/>
            <person name="Haridas S."/>
            <person name="Chen C."/>
            <person name="Bauer D."/>
            <person name="Andreopoulos W."/>
            <person name="Pangilinan J."/>
            <person name="LaButti K."/>
            <person name="Riley R."/>
            <person name="Lipzen A."/>
            <person name="Clum A."/>
            <person name="Drula E."/>
            <person name="Henrissat B."/>
            <person name="Kohler A."/>
            <person name="Grigoriev I.V."/>
            <person name="Martin F.M."/>
            <person name="Hacquard S."/>
        </authorList>
    </citation>
    <scope>NUCLEOTIDE SEQUENCE</scope>
    <source>
        <strain evidence="4">MPI-SDFR-AT-0117</strain>
    </source>
</reference>
<protein>
    <recommendedName>
        <fullName evidence="6">Glycosyltransferase family 32 protein</fullName>
    </recommendedName>
</protein>
<proteinExistence type="inferred from homology"/>
<organism evidence="4 5">
    <name type="scientific">Plectosphaerella plurivora</name>
    <dbReference type="NCBI Taxonomy" id="936078"/>
    <lineage>
        <taxon>Eukaryota</taxon>
        <taxon>Fungi</taxon>
        <taxon>Dikarya</taxon>
        <taxon>Ascomycota</taxon>
        <taxon>Pezizomycotina</taxon>
        <taxon>Sordariomycetes</taxon>
        <taxon>Hypocreomycetidae</taxon>
        <taxon>Glomerellales</taxon>
        <taxon>Plectosphaerellaceae</taxon>
        <taxon>Plectosphaerella</taxon>
    </lineage>
</organism>
<dbReference type="PANTHER" id="PTHR32385">
    <property type="entry name" value="MANNOSYL PHOSPHORYLINOSITOL CERAMIDE SYNTHASE"/>
    <property type="match status" value="1"/>
</dbReference>
<keyword evidence="3" id="KW-0812">Transmembrane</keyword>
<sequence length="350" mass="39790">MSIRNFLGRALRNKRLVLSIITFFALLFVWVFRDDAYTAWTLVSLPLYWANGAEEFYISKERDNFDLTFANYSKSQTGAGEGLTDHVPPILHHIMLGSRKAAADWNAARQTCLDWHPDYEHRLWTDENAVNFVAEKFPDFKPTWDAYRLPIQRVDALRYMILYEYGGIIFDMDLECRRSLGPLRQFKFVAPAAHPTGFSVSFIMSSKQNEFVATILRELPVYDRNWFGLPYVTVMFSTGGHFASALHARLSNRSESKVLGGPPEDPKLNSLNGQVTTPLFNHLGSSSWHSYDGLFIMLLGKHIKLVAVVVVLIAALVSVTIVAWYRTGLSLRRLSVSGPSDEDLEKMARE</sequence>
<comment type="similarity">
    <text evidence="1">Belongs to the glycosyltransferase 32 family.</text>
</comment>
<dbReference type="InterPro" id="IPR029044">
    <property type="entry name" value="Nucleotide-diphossugar_trans"/>
</dbReference>
<dbReference type="AlphaFoldDB" id="A0A9P8VJ00"/>
<evidence type="ECO:0000256" key="2">
    <source>
        <dbReference type="ARBA" id="ARBA00022679"/>
    </source>
</evidence>
<dbReference type="SUPFAM" id="SSF53448">
    <property type="entry name" value="Nucleotide-diphospho-sugar transferases"/>
    <property type="match status" value="1"/>
</dbReference>
<dbReference type="OrthoDB" id="3647at2759"/>
<dbReference type="GO" id="GO:0016020">
    <property type="term" value="C:membrane"/>
    <property type="evidence" value="ECO:0007669"/>
    <property type="project" value="GOC"/>
</dbReference>
<dbReference type="Pfam" id="PF04488">
    <property type="entry name" value="Gly_transf_sug"/>
    <property type="match status" value="1"/>
</dbReference>
<dbReference type="InterPro" id="IPR051706">
    <property type="entry name" value="Glycosyltransferase_domain"/>
</dbReference>
<dbReference type="Gene3D" id="3.90.550.20">
    <property type="match status" value="1"/>
</dbReference>
<dbReference type="InterPro" id="IPR007577">
    <property type="entry name" value="GlycoTrfase_DXD_sugar-bd_CS"/>
</dbReference>